<dbReference type="AlphaFoldDB" id="A0A7Y4L1U5"/>
<keyword evidence="3" id="KW-0808">Transferase</keyword>
<dbReference type="Gene3D" id="3.40.50.300">
    <property type="entry name" value="P-loop containing nucleotide triphosphate hydrolases"/>
    <property type="match status" value="2"/>
</dbReference>
<dbReference type="Proteomes" id="UP000553957">
    <property type="component" value="Unassembled WGS sequence"/>
</dbReference>
<organism evidence="4 5">
    <name type="scientific">Kribbella sandramycini</name>
    <dbReference type="NCBI Taxonomy" id="60450"/>
    <lineage>
        <taxon>Bacteria</taxon>
        <taxon>Bacillati</taxon>
        <taxon>Actinomycetota</taxon>
        <taxon>Actinomycetes</taxon>
        <taxon>Propionibacteriales</taxon>
        <taxon>Kribbellaceae</taxon>
        <taxon>Kribbella</taxon>
    </lineage>
</organism>
<dbReference type="EMBL" id="JACHKF010000001">
    <property type="protein sequence ID" value="MBB6565628.1"/>
    <property type="molecule type" value="Genomic_DNA"/>
</dbReference>
<keyword evidence="5" id="KW-1185">Reference proteome</keyword>
<dbReference type="EMBL" id="JABJRC010000003">
    <property type="protein sequence ID" value="NOL41891.1"/>
    <property type="molecule type" value="Genomic_DNA"/>
</dbReference>
<sequence length="823" mass="88712">MSQVFGTPRRPAYAASRTDRLGRPVSLSAALPAQRAVLFTGAPGLGKTLELDRAQQLAAQRGWTAIRVEASAREPLEHRLTRAITDDMGTLRKQFGRFQVRKLKRAVRELTQRHRKVQHGAEVRIGGGPVQFVTKRQWDATPSAPPGTTLTDVADQLGELADKPVLLLVDNVDAASASDLAGLNELAGHLQQRGQPVWLVAAGGALTASRIQAVSGRVGFDIRELGIMSADELRPALTVPLERAGVPYERAGVEGLLRAANGDPSRLRTLADTALELTDPRTGLTGAVAAAAAARVEARSAVLYQGRWQKCTDGQKELLARVAAQGVNGLSMPAETEATANWQPIDQARQELVARGLLRERGEYVDFAEGGMRDWVNGQLDQTPAAPALVAAAARQQVAVPVARRAVGVFGATREPAYRVDRRDGEGRPISLHQRTPTSTTVLFTGAPGMGKSHELDRTAELAARQGWKSLRVDASPREPLENRLVRAISQDLDSFRDHYGFVAARGLKKDLDKLASRSRNPQSGNEVRIGVPGAFQFVAKEQHDSERPDPVGGSLNDLADRLGALAKAKGEPIVLMIDNLDAASERDLIDFTELAARLEQNRQPVFLVGAGGEQLTSRLLAASGGRSGVESDVVTRFDIRTLAPFTDAELRPTLTEPLRQAGIPHTPEAVDHLLTAANGNPARLRALAATADVPLTLTTAKAATAHHAAISRPHYEAAWHNCTPAEKSLLTKAAHLHPTGIPLPPATQARWTLESTASRPLTQGLLRQTPTHLTLPDPAFATYLQSRLRQTGLTPPQPTPTANDRHTPRKLERSGRPLDLNR</sequence>
<dbReference type="RefSeq" id="WP_171674361.1">
    <property type="nucleotide sequence ID" value="NZ_BAAAGT010000001.1"/>
</dbReference>
<dbReference type="GO" id="GO:0016301">
    <property type="term" value="F:kinase activity"/>
    <property type="evidence" value="ECO:0007669"/>
    <property type="project" value="UniProtKB-KW"/>
</dbReference>
<feature type="region of interest" description="Disordered" evidence="1">
    <location>
        <begin position="791"/>
        <end position="823"/>
    </location>
</feature>
<protein>
    <submittedName>
        <fullName evidence="4">ATP-binding protein</fullName>
    </submittedName>
    <submittedName>
        <fullName evidence="3">Dephospho-CoA kinase</fullName>
    </submittedName>
</protein>
<name>A0A7Y4L1U5_9ACTN</name>
<evidence type="ECO:0000256" key="1">
    <source>
        <dbReference type="SAM" id="MobiDB-lite"/>
    </source>
</evidence>
<dbReference type="GO" id="GO:0005524">
    <property type="term" value="F:ATP binding"/>
    <property type="evidence" value="ECO:0007669"/>
    <property type="project" value="UniProtKB-KW"/>
</dbReference>
<dbReference type="InterPro" id="IPR052026">
    <property type="entry name" value="ExeA_AAA_ATPase_DNA-bind"/>
</dbReference>
<dbReference type="SUPFAM" id="SSF52540">
    <property type="entry name" value="P-loop containing nucleoside triphosphate hydrolases"/>
    <property type="match status" value="2"/>
</dbReference>
<keyword evidence="4" id="KW-0067">ATP-binding</keyword>
<evidence type="ECO:0000313" key="5">
    <source>
        <dbReference type="Proteomes" id="UP000534306"/>
    </source>
</evidence>
<dbReference type="PANTHER" id="PTHR35894">
    <property type="entry name" value="GENERAL SECRETION PATHWAY PROTEIN A-RELATED"/>
    <property type="match status" value="1"/>
</dbReference>
<dbReference type="InterPro" id="IPR041664">
    <property type="entry name" value="AAA_16"/>
</dbReference>
<reference evidence="3 6" key="2">
    <citation type="submission" date="2020-08" db="EMBL/GenBank/DDBJ databases">
        <title>Sequencing the genomes of 1000 actinobacteria strains.</title>
        <authorList>
            <person name="Klenk H.-P."/>
        </authorList>
    </citation>
    <scope>NUCLEOTIDE SEQUENCE [LARGE SCALE GENOMIC DNA]</scope>
    <source>
        <strain evidence="3 6">DSM 15626</strain>
    </source>
</reference>
<gene>
    <name evidence="3" type="ORF">HNR71_001265</name>
    <name evidence="4" type="ORF">HPO96_16720</name>
</gene>
<proteinExistence type="predicted"/>
<dbReference type="PANTHER" id="PTHR35894:SF1">
    <property type="entry name" value="PHOSPHORIBULOKINASE _ URIDINE KINASE FAMILY"/>
    <property type="match status" value="1"/>
</dbReference>
<evidence type="ECO:0000313" key="4">
    <source>
        <dbReference type="EMBL" id="NOL41891.1"/>
    </source>
</evidence>
<dbReference type="SMART" id="SM00382">
    <property type="entry name" value="AAA"/>
    <property type="match status" value="2"/>
</dbReference>
<keyword evidence="3" id="KW-0418">Kinase</keyword>
<reference evidence="4 5" key="1">
    <citation type="submission" date="2020-05" db="EMBL/GenBank/DDBJ databases">
        <title>Genome sequence of Kribbella sandramycini ATCC 39419.</title>
        <authorList>
            <person name="Maclea K.S."/>
            <person name="Fair J.L."/>
        </authorList>
    </citation>
    <scope>NUCLEOTIDE SEQUENCE [LARGE SCALE GENOMIC DNA]</scope>
    <source>
        <strain evidence="4 5">ATCC 39419</strain>
    </source>
</reference>
<comment type="caution">
    <text evidence="4">The sequence shown here is derived from an EMBL/GenBank/DDBJ whole genome shotgun (WGS) entry which is preliminary data.</text>
</comment>
<dbReference type="InterPro" id="IPR003593">
    <property type="entry name" value="AAA+_ATPase"/>
</dbReference>
<feature type="compositionally biased region" description="Basic and acidic residues" evidence="1">
    <location>
        <begin position="804"/>
        <end position="823"/>
    </location>
</feature>
<dbReference type="Proteomes" id="UP000534306">
    <property type="component" value="Unassembled WGS sequence"/>
</dbReference>
<feature type="domain" description="AAA+ ATPase" evidence="2">
    <location>
        <begin position="438"/>
        <end position="702"/>
    </location>
</feature>
<accession>A0A7Y4L1U5</accession>
<evidence type="ECO:0000313" key="6">
    <source>
        <dbReference type="Proteomes" id="UP000553957"/>
    </source>
</evidence>
<evidence type="ECO:0000313" key="3">
    <source>
        <dbReference type="EMBL" id="MBB6565628.1"/>
    </source>
</evidence>
<evidence type="ECO:0000259" key="2">
    <source>
        <dbReference type="SMART" id="SM00382"/>
    </source>
</evidence>
<dbReference type="Pfam" id="PF13191">
    <property type="entry name" value="AAA_16"/>
    <property type="match status" value="1"/>
</dbReference>
<dbReference type="InterPro" id="IPR027417">
    <property type="entry name" value="P-loop_NTPase"/>
</dbReference>
<feature type="domain" description="AAA+ ATPase" evidence="2">
    <location>
        <begin position="33"/>
        <end position="281"/>
    </location>
</feature>
<keyword evidence="4" id="KW-0547">Nucleotide-binding</keyword>